<evidence type="ECO:0000313" key="7">
    <source>
        <dbReference type="EMBL" id="CAK9069293.1"/>
    </source>
</evidence>
<dbReference type="InterPro" id="IPR017853">
    <property type="entry name" value="GH"/>
</dbReference>
<protein>
    <recommendedName>
        <fullName evidence="6">Glycoside hydrolase family 5 domain-containing protein</fullName>
    </recommendedName>
</protein>
<keyword evidence="3 4" id="KW-0326">Glycosidase</keyword>
<reference evidence="7 8" key="1">
    <citation type="submission" date="2024-02" db="EMBL/GenBank/DDBJ databases">
        <authorList>
            <person name="Chen Y."/>
            <person name="Shah S."/>
            <person name="Dougan E. K."/>
            <person name="Thang M."/>
            <person name="Chan C."/>
        </authorList>
    </citation>
    <scope>NUCLEOTIDE SEQUENCE [LARGE SCALE GENOMIC DNA]</scope>
</reference>
<comment type="similarity">
    <text evidence="1 4">Belongs to the glycosyl hydrolase 5 (cellulase A) family.</text>
</comment>
<feature type="signal peptide" evidence="5">
    <location>
        <begin position="1"/>
        <end position="19"/>
    </location>
</feature>
<dbReference type="InterPro" id="IPR018087">
    <property type="entry name" value="Glyco_hydro_5_CS"/>
</dbReference>
<dbReference type="PANTHER" id="PTHR31308">
    <property type="match status" value="1"/>
</dbReference>
<dbReference type="PANTHER" id="PTHR31308:SF3">
    <property type="entry name" value="ENDOGLYCOCERAMIDASE"/>
    <property type="match status" value="1"/>
</dbReference>
<keyword evidence="5" id="KW-0732">Signal</keyword>
<organism evidence="7 8">
    <name type="scientific">Durusdinium trenchii</name>
    <dbReference type="NCBI Taxonomy" id="1381693"/>
    <lineage>
        <taxon>Eukaryota</taxon>
        <taxon>Sar</taxon>
        <taxon>Alveolata</taxon>
        <taxon>Dinophyceae</taxon>
        <taxon>Suessiales</taxon>
        <taxon>Symbiodiniaceae</taxon>
        <taxon>Durusdinium</taxon>
    </lineage>
</organism>
<dbReference type="Gene3D" id="3.20.20.80">
    <property type="entry name" value="Glycosidases"/>
    <property type="match status" value="1"/>
</dbReference>
<dbReference type="Pfam" id="PF00150">
    <property type="entry name" value="Cellulase"/>
    <property type="match status" value="1"/>
</dbReference>
<gene>
    <name evidence="7" type="ORF">CCMP2556_LOCUS34074</name>
</gene>
<dbReference type="PROSITE" id="PS00659">
    <property type="entry name" value="GLYCOSYL_HYDROL_F5"/>
    <property type="match status" value="1"/>
</dbReference>
<accession>A0ABP0P0W7</accession>
<evidence type="ECO:0000256" key="1">
    <source>
        <dbReference type="ARBA" id="ARBA00005641"/>
    </source>
</evidence>
<name>A0ABP0P0W7_9DINO</name>
<evidence type="ECO:0000313" key="8">
    <source>
        <dbReference type="Proteomes" id="UP001642484"/>
    </source>
</evidence>
<evidence type="ECO:0000259" key="6">
    <source>
        <dbReference type="Pfam" id="PF00150"/>
    </source>
</evidence>
<dbReference type="EMBL" id="CAXAMN010022428">
    <property type="protein sequence ID" value="CAK9069293.1"/>
    <property type="molecule type" value="Genomic_DNA"/>
</dbReference>
<dbReference type="SUPFAM" id="SSF51445">
    <property type="entry name" value="(Trans)glycosidases"/>
    <property type="match status" value="1"/>
</dbReference>
<comment type="caution">
    <text evidence="7">The sequence shown here is derived from an EMBL/GenBank/DDBJ whole genome shotgun (WGS) entry which is preliminary data.</text>
</comment>
<dbReference type="Proteomes" id="UP001642484">
    <property type="component" value="Unassembled WGS sequence"/>
</dbReference>
<evidence type="ECO:0000256" key="3">
    <source>
        <dbReference type="ARBA" id="ARBA00023295"/>
    </source>
</evidence>
<feature type="chain" id="PRO_5045787674" description="Glycoside hydrolase family 5 domain-containing protein" evidence="5">
    <location>
        <begin position="20"/>
        <end position="362"/>
    </location>
</feature>
<keyword evidence="2 4" id="KW-0378">Hydrolase</keyword>
<evidence type="ECO:0000256" key="4">
    <source>
        <dbReference type="RuleBase" id="RU361153"/>
    </source>
</evidence>
<proteinExistence type="inferred from homology"/>
<keyword evidence="8" id="KW-1185">Reference proteome</keyword>
<sequence length="362" mass="40464">MYPRWLLAGCIVLVAQADGEPGHIFVDPHSGHFVDTYGRVRIFHGVNAVLKVPPWLPQTDHFTSDNSLDAKTMDLLQEWGFNVVRLGVMWPGVEPEPGQVDQGYLQRVRYVVDELKKRGIHTLADLHQDLGSRYFCGEGFPEAYVEELLRDPSSQMSQVPRFPHPFPDLPRNESGVPSLQGCLQRLFSEYYSTYQVGALFAELYRSGSRLQDGFLRFWTAISNEFKDDPNLLGYELLNEPSGTCLKAHDAFACRLSGHAMPVEFNNKVEAYYLTPLYQAAARAIRETGAKQVIFYEGTVWPKVGADVFPGPALGAETQQALAYHIYCQPGDGDNWPSGLVCDAAQEIFEPRSVSGKAAVWSV</sequence>
<dbReference type="InterPro" id="IPR052066">
    <property type="entry name" value="Glycosphingolipid_Hydrolases"/>
</dbReference>
<feature type="domain" description="Glycoside hydrolase family 5" evidence="6">
    <location>
        <begin position="66"/>
        <end position="327"/>
    </location>
</feature>
<dbReference type="InterPro" id="IPR001547">
    <property type="entry name" value="Glyco_hydro_5"/>
</dbReference>
<evidence type="ECO:0000256" key="2">
    <source>
        <dbReference type="ARBA" id="ARBA00022801"/>
    </source>
</evidence>
<evidence type="ECO:0000256" key="5">
    <source>
        <dbReference type="SAM" id="SignalP"/>
    </source>
</evidence>